<accession>A0A8J2FRN0</accession>
<dbReference type="AlphaFoldDB" id="A0A8J2FRN0"/>
<reference evidence="5" key="1">
    <citation type="submission" date="2021-02" db="EMBL/GenBank/DDBJ databases">
        <authorList>
            <person name="Cremers G."/>
            <person name="Picone N."/>
        </authorList>
    </citation>
    <scope>NUCLEOTIDE SEQUENCE</scope>
    <source>
        <strain evidence="5">PQ17</strain>
    </source>
</reference>
<dbReference type="InterPro" id="IPR001940">
    <property type="entry name" value="Peptidase_S1C"/>
</dbReference>
<dbReference type="GO" id="GO:0006508">
    <property type="term" value="P:proteolysis"/>
    <property type="evidence" value="ECO:0007669"/>
    <property type="project" value="UniProtKB-KW"/>
</dbReference>
<gene>
    <name evidence="5" type="ORF">MPNT_120022</name>
</gene>
<dbReference type="Pfam" id="PF13365">
    <property type="entry name" value="Trypsin_2"/>
    <property type="match status" value="1"/>
</dbReference>
<keyword evidence="2" id="KW-0645">Protease</keyword>
<dbReference type="SUPFAM" id="SSF50494">
    <property type="entry name" value="Trypsin-like serine proteases"/>
    <property type="match status" value="1"/>
</dbReference>
<dbReference type="SMART" id="SM00228">
    <property type="entry name" value="PDZ"/>
    <property type="match status" value="1"/>
</dbReference>
<dbReference type="InterPro" id="IPR009003">
    <property type="entry name" value="Peptidase_S1_PA"/>
</dbReference>
<evidence type="ECO:0000259" key="4">
    <source>
        <dbReference type="PROSITE" id="PS50106"/>
    </source>
</evidence>
<dbReference type="Proteomes" id="UP000663859">
    <property type="component" value="Unassembled WGS sequence"/>
</dbReference>
<comment type="similarity">
    <text evidence="1">Belongs to the peptidase S1C family.</text>
</comment>
<dbReference type="PRINTS" id="PR00834">
    <property type="entry name" value="PROTEASES2C"/>
</dbReference>
<proteinExistence type="inferred from homology"/>
<protein>
    <submittedName>
        <fullName evidence="5">Putative PDZ domain-containing protein</fullName>
    </submittedName>
</protein>
<dbReference type="PANTHER" id="PTHR22939:SF129">
    <property type="entry name" value="SERINE PROTEASE HTRA2, MITOCHONDRIAL"/>
    <property type="match status" value="1"/>
</dbReference>
<evidence type="ECO:0000256" key="3">
    <source>
        <dbReference type="ARBA" id="ARBA00022801"/>
    </source>
</evidence>
<keyword evidence="3" id="KW-0378">Hydrolase</keyword>
<comment type="caution">
    <text evidence="5">The sequence shown here is derived from an EMBL/GenBank/DDBJ whole genome shotgun (WGS) entry which is preliminary data.</text>
</comment>
<evidence type="ECO:0000313" key="5">
    <source>
        <dbReference type="EMBL" id="CAF0692451.1"/>
    </source>
</evidence>
<feature type="domain" description="PDZ" evidence="4">
    <location>
        <begin position="236"/>
        <end position="294"/>
    </location>
</feature>
<dbReference type="InterPro" id="IPR036034">
    <property type="entry name" value="PDZ_sf"/>
</dbReference>
<dbReference type="PROSITE" id="PS50106">
    <property type="entry name" value="PDZ"/>
    <property type="match status" value="1"/>
</dbReference>
<evidence type="ECO:0000256" key="2">
    <source>
        <dbReference type="ARBA" id="ARBA00022670"/>
    </source>
</evidence>
<dbReference type="Pfam" id="PF13180">
    <property type="entry name" value="PDZ_2"/>
    <property type="match status" value="1"/>
</dbReference>
<dbReference type="PANTHER" id="PTHR22939">
    <property type="entry name" value="SERINE PROTEASE FAMILY S1C HTRA-RELATED"/>
    <property type="match status" value="1"/>
</dbReference>
<name>A0A8J2FRN0_9BACT</name>
<dbReference type="Gene3D" id="2.30.42.10">
    <property type="match status" value="1"/>
</dbReference>
<dbReference type="Gene3D" id="2.40.10.120">
    <property type="match status" value="1"/>
</dbReference>
<evidence type="ECO:0000256" key="1">
    <source>
        <dbReference type="ARBA" id="ARBA00010541"/>
    </source>
</evidence>
<sequence length="362" mass="39196">MCSPGHQKRMIPPSPFRVVGRLVVFLLGGCLLTCHDLVGQGLFESIEREVNRIFLTAREGVARVWARQGELTTVGTGFFVAHDGSLLTAWGVVGSSREVAVEIDGRRYAAQVVGGDRRSGVALVRAAAPQSRYKILAMGDSRCLQPGSPVVAVGYPLNLPAAPSFGLVAGMDTQFLNQFFPTTHLRTDVSVSPGQIGSPLLNDHCEVVGMVVMVADNRRITYALPSQALERIRDDLVSYGRVRYGWVGVEVEEAPGEMVEGKFARISRLIPGTPAASSGLQAGDILYELQGKPIHYPRDVVDPAFYARVGQRLSVAVLRGETLLRFSLPVVERPIASENGLLVAPSKERASEEVRNVNVSRP</sequence>
<keyword evidence="6" id="KW-1185">Reference proteome</keyword>
<organism evidence="5 6">
    <name type="scientific">Candidatus Methylacidithermus pantelleriae</name>
    <dbReference type="NCBI Taxonomy" id="2744239"/>
    <lineage>
        <taxon>Bacteria</taxon>
        <taxon>Pseudomonadati</taxon>
        <taxon>Verrucomicrobiota</taxon>
        <taxon>Methylacidiphilae</taxon>
        <taxon>Methylacidiphilales</taxon>
        <taxon>Methylacidiphilaceae</taxon>
        <taxon>Candidatus Methylacidithermus</taxon>
    </lineage>
</organism>
<dbReference type="EMBL" id="CAJNOB010000004">
    <property type="protein sequence ID" value="CAF0692451.1"/>
    <property type="molecule type" value="Genomic_DNA"/>
</dbReference>
<dbReference type="InterPro" id="IPR001478">
    <property type="entry name" value="PDZ"/>
</dbReference>
<dbReference type="GO" id="GO:0004252">
    <property type="term" value="F:serine-type endopeptidase activity"/>
    <property type="evidence" value="ECO:0007669"/>
    <property type="project" value="InterPro"/>
</dbReference>
<dbReference type="SUPFAM" id="SSF50156">
    <property type="entry name" value="PDZ domain-like"/>
    <property type="match status" value="1"/>
</dbReference>
<evidence type="ECO:0000313" key="6">
    <source>
        <dbReference type="Proteomes" id="UP000663859"/>
    </source>
</evidence>